<keyword evidence="2" id="KW-1185">Reference proteome</keyword>
<feature type="region of interest" description="Disordered" evidence="1">
    <location>
        <begin position="284"/>
        <end position="304"/>
    </location>
</feature>
<evidence type="ECO:0000313" key="2">
    <source>
        <dbReference type="Proteomes" id="UP000085678"/>
    </source>
</evidence>
<dbReference type="KEGG" id="lak:106152082"/>
<reference evidence="3" key="1">
    <citation type="submission" date="2025-08" db="UniProtKB">
        <authorList>
            <consortium name="RefSeq"/>
        </authorList>
    </citation>
    <scope>IDENTIFICATION</scope>
    <source>
        <tissue evidence="3">Gonads</tissue>
    </source>
</reference>
<dbReference type="GeneID" id="106152082"/>
<sequence length="433" mass="48767">MSWENVVRCALDNKEALPAQVADYVSSVNSENLPNKPAELAVKIVSDEGAEPGSHPDCNMQFDYDSCMCRFPKNSIQGAQIRYSWFIGNNLLAVSFWGADEEKRQLEKVVFQTDNIEVAFQLLCALRYVQVLSYEAKSESAERFVSTFAPVKVGLFQIGLDENPPADSPYSWLVLDEELVAIYADILDSKPKVDPMFFYTESGVNCVDKVILSKLVNPWLVVFESQARKIVIGNPAEEKPEGRFLAGDETPLTAVLRKLTPKSKGLFRDPDAYMKQLFHQGAEANPLTATRNPLPRPRRDEEGNEREIENVLLESLQAQLTPQQTVQDLDENLQMMWVMAKSEMEDMIAKGLVPGSSIISGGLDPDSVDHFKKCVDEIQEALFEQRYEIALSHMRGASKIFSESKNDTMKSFFNLDNELEVLERLFLCSLAKQ</sequence>
<dbReference type="RefSeq" id="XP_013381028.1">
    <property type="nucleotide sequence ID" value="XM_013525574.1"/>
</dbReference>
<dbReference type="AlphaFoldDB" id="A0A1S3H4U5"/>
<dbReference type="OrthoDB" id="6148679at2759"/>
<gene>
    <name evidence="3" type="primary">LOC106152082</name>
</gene>
<dbReference type="Proteomes" id="UP000085678">
    <property type="component" value="Unplaced"/>
</dbReference>
<evidence type="ECO:0000256" key="1">
    <source>
        <dbReference type="SAM" id="MobiDB-lite"/>
    </source>
</evidence>
<protein>
    <submittedName>
        <fullName evidence="3">Uncharacterized protein LOC106152082</fullName>
    </submittedName>
</protein>
<accession>A0A1S3H4U5</accession>
<name>A0A1S3H4U5_LINAN</name>
<evidence type="ECO:0000313" key="3">
    <source>
        <dbReference type="RefSeq" id="XP_013381028.1"/>
    </source>
</evidence>
<organism evidence="2 3">
    <name type="scientific">Lingula anatina</name>
    <name type="common">Brachiopod</name>
    <name type="synonym">Lingula unguis</name>
    <dbReference type="NCBI Taxonomy" id="7574"/>
    <lineage>
        <taxon>Eukaryota</taxon>
        <taxon>Metazoa</taxon>
        <taxon>Spiralia</taxon>
        <taxon>Lophotrochozoa</taxon>
        <taxon>Brachiopoda</taxon>
        <taxon>Linguliformea</taxon>
        <taxon>Lingulata</taxon>
        <taxon>Lingulida</taxon>
        <taxon>Linguloidea</taxon>
        <taxon>Lingulidae</taxon>
        <taxon>Lingula</taxon>
    </lineage>
</organism>
<dbReference type="InParanoid" id="A0A1S3H4U5"/>
<proteinExistence type="predicted"/>